<evidence type="ECO:0000259" key="10">
    <source>
        <dbReference type="Pfam" id="PF14783"/>
    </source>
</evidence>
<dbReference type="InterPro" id="IPR029333">
    <property type="entry name" value="BBS2_GAE_dom"/>
</dbReference>
<dbReference type="InterPro" id="IPR028994">
    <property type="entry name" value="Integrin_alpha_N"/>
</dbReference>
<evidence type="ECO:0000256" key="1">
    <source>
        <dbReference type="ARBA" id="ARBA00004138"/>
    </source>
</evidence>
<evidence type="ECO:0000256" key="6">
    <source>
        <dbReference type="ARBA" id="ARBA00023273"/>
    </source>
</evidence>
<dbReference type="PANTHER" id="PTHR32465:SF0">
    <property type="entry name" value="BARDET-BIEDL SYNDROME 2 PROTEIN"/>
    <property type="match status" value="1"/>
</dbReference>
<feature type="domain" description="BBS2 hairpin" evidence="12">
    <location>
        <begin position="566"/>
        <end position="663"/>
    </location>
</feature>
<keyword evidence="14" id="KW-1185">Reference proteome</keyword>
<comment type="subcellular location">
    <subcellularLocation>
        <location evidence="1">Cell projection</location>
        <location evidence="1">Cilium</location>
    </subcellularLocation>
    <subcellularLocation>
        <location evidence="2">Cytoplasm</location>
        <location evidence="2">Cytoskeleton</location>
    </subcellularLocation>
</comment>
<dbReference type="PIRSF" id="PIRSF013684">
    <property type="entry name" value="BBS2"/>
    <property type="match status" value="1"/>
</dbReference>
<dbReference type="Pfam" id="PF23353">
    <property type="entry name" value="BBS2_hp"/>
    <property type="match status" value="1"/>
</dbReference>
<evidence type="ECO:0000256" key="7">
    <source>
        <dbReference type="PIRNR" id="PIRNR013684"/>
    </source>
</evidence>
<sequence>MAAFSLNIQKHVEPGLVSSGKFDGSHACLVAVTYGGNILVHSPHRQPQITGHDHEQSDRKLSWSGELAELQIGSEITALCTGRLNEDDRDILLIGTSTHVLAYHIEDNSDIFYKEMSDGARCIIIGKLSWLPNQVAIVGGNSSVTVLDLQGTEIFWTVVGGVVTSLTVFDFDGDDENELVIGTKDFEIKAYKKDNLIWDAKETAPITTLTGLPNRRFVYSVGNGTLGVYEMAQRLWRVKSKHRVVVTRSFDLNGDGIPEVITGWNNGKVDARLANCGEVIFKIQLSVGVAGIVEADYRRIGKSDLVIMSSSGEVRGYGSGTTMDTPEPGEAMRDLLAKKQMLQMELRQRAASVPNMYHGTKLAVSLMTSEGAARIALASGPGLLIHCAIVFTEGVFEGETQVIHPSRPRGELEIELRPPKNAPVDIHVKVCVGPAGADLLQVFEMTRQLPRFCMYQVIKRPIRITEDFTKNSVTAELAERPQRIALWLNQSLILPEEYEIKEEKPNNGSIEMWLCGMRDNKIHCFMADATGKVTIQTEDPTFAGDIIQSLALYLGLRELTSEVSFPVEEKKLLDALERVKELKEIDVKLQAETANETTLLKNIIIRLEDARILENIDEMKKRLVQLKNVNVDLIREHEIRMKSYRELTVNLKELNLGVQRAARLRVGKSASNTVARCRAAIQDENPKALALAIRHG</sequence>
<evidence type="ECO:0000313" key="13">
    <source>
        <dbReference type="EMBL" id="OAD57361.1"/>
    </source>
</evidence>
<dbReference type="Gene3D" id="2.130.10.10">
    <property type="entry name" value="YVTN repeat-like/Quinoprotein amine dehydrogenase"/>
    <property type="match status" value="1"/>
</dbReference>
<dbReference type="GO" id="GO:0036064">
    <property type="term" value="C:ciliary basal body"/>
    <property type="evidence" value="ECO:0007669"/>
    <property type="project" value="TreeGrafter"/>
</dbReference>
<evidence type="ECO:0000256" key="4">
    <source>
        <dbReference type="ARBA" id="ARBA00023069"/>
    </source>
</evidence>
<dbReference type="Pfam" id="PF14783">
    <property type="entry name" value="BBS2_Mid"/>
    <property type="match status" value="1"/>
</dbReference>
<dbReference type="InterPro" id="IPR055379">
    <property type="entry name" value="BBS2_pf_dom"/>
</dbReference>
<dbReference type="OrthoDB" id="2120021at2759"/>
<dbReference type="Pfam" id="PF23350">
    <property type="entry name" value="BBS2_pf"/>
    <property type="match status" value="1"/>
</dbReference>
<dbReference type="AlphaFoldDB" id="A0A310SG10"/>
<evidence type="ECO:0000259" key="8">
    <source>
        <dbReference type="Pfam" id="PF14781"/>
    </source>
</evidence>
<dbReference type="InterPro" id="IPR029430">
    <property type="entry name" value="BBS2_N"/>
</dbReference>
<feature type="domain" description="Ciliary BBSome complex subunit 2 middle region" evidence="10">
    <location>
        <begin position="165"/>
        <end position="272"/>
    </location>
</feature>
<feature type="domain" description="BBS2 platform" evidence="11">
    <location>
        <begin position="470"/>
        <end position="553"/>
    </location>
</feature>
<evidence type="ECO:0000256" key="2">
    <source>
        <dbReference type="ARBA" id="ARBA00004245"/>
    </source>
</evidence>
<feature type="domain" description="Ciliary BBSome complex subunit 2 N-terminal" evidence="8">
    <location>
        <begin position="20"/>
        <end position="126"/>
    </location>
</feature>
<keyword evidence="3 7" id="KW-0963">Cytoplasm</keyword>
<gene>
    <name evidence="13" type="ORF">WN48_02252</name>
</gene>
<dbReference type="GO" id="GO:0031514">
    <property type="term" value="C:motile cilium"/>
    <property type="evidence" value="ECO:0007669"/>
    <property type="project" value="TreeGrafter"/>
</dbReference>
<evidence type="ECO:0000259" key="9">
    <source>
        <dbReference type="Pfam" id="PF14782"/>
    </source>
</evidence>
<evidence type="ECO:0000256" key="3">
    <source>
        <dbReference type="ARBA" id="ARBA00022490"/>
    </source>
</evidence>
<evidence type="ECO:0000259" key="12">
    <source>
        <dbReference type="Pfam" id="PF23353"/>
    </source>
</evidence>
<dbReference type="PANTHER" id="PTHR32465">
    <property type="entry name" value="BARDET-BIEDL SYNDROME 2 PROTEIN"/>
    <property type="match status" value="1"/>
</dbReference>
<dbReference type="SUPFAM" id="SSF69318">
    <property type="entry name" value="Integrin alpha N-terminal domain"/>
    <property type="match status" value="1"/>
</dbReference>
<name>A0A310SG10_9HYME</name>
<keyword evidence="5 7" id="KW-0206">Cytoskeleton</keyword>
<proteinExistence type="predicted"/>
<keyword evidence="6 7" id="KW-0966">Cell projection</keyword>
<evidence type="ECO:0000313" key="14">
    <source>
        <dbReference type="Proteomes" id="UP000250275"/>
    </source>
</evidence>
<dbReference type="Proteomes" id="UP000250275">
    <property type="component" value="Unassembled WGS sequence"/>
</dbReference>
<dbReference type="InterPro" id="IPR029429">
    <property type="entry name" value="BBS2_Mid"/>
</dbReference>
<evidence type="ECO:0000256" key="5">
    <source>
        <dbReference type="ARBA" id="ARBA00023212"/>
    </source>
</evidence>
<dbReference type="InterPro" id="IPR055380">
    <property type="entry name" value="BBS2_hp_dom"/>
</dbReference>
<evidence type="ECO:0000259" key="11">
    <source>
        <dbReference type="Pfam" id="PF23350"/>
    </source>
</evidence>
<dbReference type="InterPro" id="IPR016616">
    <property type="entry name" value="Bardet-Biedl_syndrome_2_prot"/>
</dbReference>
<feature type="domain" description="BBS2 GAE" evidence="9">
    <location>
        <begin position="370"/>
        <end position="452"/>
    </location>
</feature>
<dbReference type="EMBL" id="KQ761601">
    <property type="protein sequence ID" value="OAD57361.1"/>
    <property type="molecule type" value="Genomic_DNA"/>
</dbReference>
<dbReference type="InterPro" id="IPR036322">
    <property type="entry name" value="WD40_repeat_dom_sf"/>
</dbReference>
<dbReference type="GO" id="GO:0034464">
    <property type="term" value="C:BBSome"/>
    <property type="evidence" value="ECO:0007669"/>
    <property type="project" value="UniProtKB-UniRule"/>
</dbReference>
<dbReference type="GO" id="GO:0016020">
    <property type="term" value="C:membrane"/>
    <property type="evidence" value="ECO:0007669"/>
    <property type="project" value="TreeGrafter"/>
</dbReference>
<dbReference type="Pfam" id="PF14782">
    <property type="entry name" value="BBS2_GAE"/>
    <property type="match status" value="1"/>
</dbReference>
<dbReference type="GO" id="GO:1905515">
    <property type="term" value="P:non-motile cilium assembly"/>
    <property type="evidence" value="ECO:0007669"/>
    <property type="project" value="InterPro"/>
</dbReference>
<dbReference type="GO" id="GO:0043005">
    <property type="term" value="C:neuron projection"/>
    <property type="evidence" value="ECO:0007669"/>
    <property type="project" value="TreeGrafter"/>
</dbReference>
<dbReference type="SUPFAM" id="SSF50978">
    <property type="entry name" value="WD40 repeat-like"/>
    <property type="match status" value="1"/>
</dbReference>
<accession>A0A310SG10</accession>
<protein>
    <recommendedName>
        <fullName evidence="7">Bardet-Biedl syndrome 2 protein homolog</fullName>
    </recommendedName>
</protein>
<reference evidence="13 14" key="1">
    <citation type="submission" date="2015-07" db="EMBL/GenBank/DDBJ databases">
        <title>The genome of Eufriesea mexicana.</title>
        <authorList>
            <person name="Pan H."/>
            <person name="Kapheim K."/>
        </authorList>
    </citation>
    <scope>NUCLEOTIDE SEQUENCE [LARGE SCALE GENOMIC DNA]</scope>
    <source>
        <strain evidence="13">0111107269</strain>
        <tissue evidence="13">Whole body</tissue>
    </source>
</reference>
<keyword evidence="4 7" id="KW-0969">Cilium</keyword>
<dbReference type="InterPro" id="IPR015943">
    <property type="entry name" value="WD40/YVTN_repeat-like_dom_sf"/>
</dbReference>
<organism evidence="13 14">
    <name type="scientific">Eufriesea mexicana</name>
    <dbReference type="NCBI Taxonomy" id="516756"/>
    <lineage>
        <taxon>Eukaryota</taxon>
        <taxon>Metazoa</taxon>
        <taxon>Ecdysozoa</taxon>
        <taxon>Arthropoda</taxon>
        <taxon>Hexapoda</taxon>
        <taxon>Insecta</taxon>
        <taxon>Pterygota</taxon>
        <taxon>Neoptera</taxon>
        <taxon>Endopterygota</taxon>
        <taxon>Hymenoptera</taxon>
        <taxon>Apocrita</taxon>
        <taxon>Aculeata</taxon>
        <taxon>Apoidea</taxon>
        <taxon>Anthophila</taxon>
        <taxon>Apidae</taxon>
        <taxon>Eufriesea</taxon>
    </lineage>
</organism>
<dbReference type="Pfam" id="PF14781">
    <property type="entry name" value="BBS2_N"/>
    <property type="match status" value="1"/>
</dbReference>